<dbReference type="EMBL" id="BMWX01000003">
    <property type="protein sequence ID" value="GGZ25504.1"/>
    <property type="molecule type" value="Genomic_DNA"/>
</dbReference>
<dbReference type="AlphaFoldDB" id="A0A918UQ07"/>
<dbReference type="Gene3D" id="3.40.50.2300">
    <property type="match status" value="2"/>
</dbReference>
<organism evidence="5 6">
    <name type="scientific">Echinicola pacifica</name>
    <dbReference type="NCBI Taxonomy" id="346377"/>
    <lineage>
        <taxon>Bacteria</taxon>
        <taxon>Pseudomonadati</taxon>
        <taxon>Bacteroidota</taxon>
        <taxon>Cytophagia</taxon>
        <taxon>Cytophagales</taxon>
        <taxon>Cyclobacteriaceae</taxon>
        <taxon>Echinicola</taxon>
    </lineage>
</organism>
<name>A0A918UQ07_9BACT</name>
<dbReference type="Pfam" id="PF13377">
    <property type="entry name" value="Peripla_BP_3"/>
    <property type="match status" value="1"/>
</dbReference>
<dbReference type="PROSITE" id="PS50949">
    <property type="entry name" value="HTH_GNTR"/>
    <property type="match status" value="1"/>
</dbReference>
<keyword evidence="1" id="KW-0805">Transcription regulation</keyword>
<dbReference type="InterPro" id="IPR036388">
    <property type="entry name" value="WH-like_DNA-bd_sf"/>
</dbReference>
<dbReference type="SMART" id="SM00345">
    <property type="entry name" value="HTH_GNTR"/>
    <property type="match status" value="1"/>
</dbReference>
<dbReference type="PANTHER" id="PTHR38445">
    <property type="entry name" value="HTH-TYPE TRANSCRIPTIONAL REPRESSOR YTRA"/>
    <property type="match status" value="1"/>
</dbReference>
<dbReference type="SUPFAM" id="SSF46785">
    <property type="entry name" value="Winged helix' DNA-binding domain"/>
    <property type="match status" value="1"/>
</dbReference>
<evidence type="ECO:0000256" key="3">
    <source>
        <dbReference type="ARBA" id="ARBA00023163"/>
    </source>
</evidence>
<evidence type="ECO:0000256" key="1">
    <source>
        <dbReference type="ARBA" id="ARBA00023015"/>
    </source>
</evidence>
<feature type="domain" description="HTH gntR-type" evidence="4">
    <location>
        <begin position="15"/>
        <end position="83"/>
    </location>
</feature>
<sequence length="348" mass="40459">MENKSFIRIAPNSRIPKYRQIVNSITEDVNHGKLDIGFRIPSINELSEHYYVSRDTVEKAYNILKKEGVIESKKGRGYFIANTLKVGYKRILFLLNKFSDYKLKIYKAFLGEFGPEVKVDFYVYHCDQQLFINKVNESLGQYDYFIVMPHFKDDENYHQNCSDRVLETIRKIPLNKLIIMDNKLDQLGEDVATVYQDFKMDIYHALTEAKEGLVKYEKLILIFPDNSLYPHPQEIKFGFRKFCGEYKFDFEIIDSSEEEFEMQAGDAFIVVKENDLVNIISQVKANGLNLGVDLGVISYNDTPLKKFLGITVITTDFEEMGKIAQKFISSNKRDQIKNNFTLINRGSI</sequence>
<dbReference type="GO" id="GO:0003677">
    <property type="term" value="F:DNA binding"/>
    <property type="evidence" value="ECO:0007669"/>
    <property type="project" value="UniProtKB-KW"/>
</dbReference>
<dbReference type="PANTHER" id="PTHR38445:SF10">
    <property type="entry name" value="GNTR-FAMILY TRANSCRIPTIONAL REGULATOR"/>
    <property type="match status" value="1"/>
</dbReference>
<dbReference type="InterPro" id="IPR028082">
    <property type="entry name" value="Peripla_BP_I"/>
</dbReference>
<comment type="caution">
    <text evidence="5">The sequence shown here is derived from an EMBL/GenBank/DDBJ whole genome shotgun (WGS) entry which is preliminary data.</text>
</comment>
<evidence type="ECO:0000256" key="2">
    <source>
        <dbReference type="ARBA" id="ARBA00023125"/>
    </source>
</evidence>
<dbReference type="InterPro" id="IPR046335">
    <property type="entry name" value="LacI/GalR-like_sensor"/>
</dbReference>
<dbReference type="Gene3D" id="1.10.10.10">
    <property type="entry name" value="Winged helix-like DNA-binding domain superfamily/Winged helix DNA-binding domain"/>
    <property type="match status" value="1"/>
</dbReference>
<dbReference type="InterPro" id="IPR000524">
    <property type="entry name" value="Tscrpt_reg_HTH_GntR"/>
</dbReference>
<evidence type="ECO:0000313" key="6">
    <source>
        <dbReference type="Proteomes" id="UP000619457"/>
    </source>
</evidence>
<dbReference type="CDD" id="cd07377">
    <property type="entry name" value="WHTH_GntR"/>
    <property type="match status" value="1"/>
</dbReference>
<gene>
    <name evidence="5" type="ORF">GCM10007049_17530</name>
</gene>
<reference evidence="5" key="1">
    <citation type="journal article" date="2014" name="Int. J. Syst. Evol. Microbiol.">
        <title>Complete genome sequence of Corynebacterium casei LMG S-19264T (=DSM 44701T), isolated from a smear-ripened cheese.</title>
        <authorList>
            <consortium name="US DOE Joint Genome Institute (JGI-PGF)"/>
            <person name="Walter F."/>
            <person name="Albersmeier A."/>
            <person name="Kalinowski J."/>
            <person name="Ruckert C."/>
        </authorList>
    </citation>
    <scope>NUCLEOTIDE SEQUENCE</scope>
    <source>
        <strain evidence="5">KCTC 12368</strain>
    </source>
</reference>
<proteinExistence type="predicted"/>
<evidence type="ECO:0000259" key="4">
    <source>
        <dbReference type="PROSITE" id="PS50949"/>
    </source>
</evidence>
<dbReference type="Pfam" id="PF00392">
    <property type="entry name" value="GntR"/>
    <property type="match status" value="1"/>
</dbReference>
<dbReference type="GO" id="GO:0003700">
    <property type="term" value="F:DNA-binding transcription factor activity"/>
    <property type="evidence" value="ECO:0007669"/>
    <property type="project" value="InterPro"/>
</dbReference>
<protein>
    <submittedName>
        <fullName evidence="5">GntR family transcriptional regulator</fullName>
    </submittedName>
</protein>
<dbReference type="InterPro" id="IPR036390">
    <property type="entry name" value="WH_DNA-bd_sf"/>
</dbReference>
<reference evidence="5" key="2">
    <citation type="submission" date="2020-09" db="EMBL/GenBank/DDBJ databases">
        <authorList>
            <person name="Sun Q."/>
            <person name="Kim S."/>
        </authorList>
    </citation>
    <scope>NUCLEOTIDE SEQUENCE</scope>
    <source>
        <strain evidence="5">KCTC 12368</strain>
    </source>
</reference>
<evidence type="ECO:0000313" key="5">
    <source>
        <dbReference type="EMBL" id="GGZ25504.1"/>
    </source>
</evidence>
<dbReference type="SUPFAM" id="SSF53822">
    <property type="entry name" value="Periplasmic binding protein-like I"/>
    <property type="match status" value="1"/>
</dbReference>
<keyword evidence="3" id="KW-0804">Transcription</keyword>
<dbReference type="PRINTS" id="PR00035">
    <property type="entry name" value="HTHGNTR"/>
</dbReference>
<dbReference type="Proteomes" id="UP000619457">
    <property type="component" value="Unassembled WGS sequence"/>
</dbReference>
<dbReference type="RefSeq" id="WP_018473363.1">
    <property type="nucleotide sequence ID" value="NZ_BMWX01000003.1"/>
</dbReference>
<keyword evidence="2" id="KW-0238">DNA-binding</keyword>
<keyword evidence="6" id="KW-1185">Reference proteome</keyword>
<accession>A0A918UQ07</accession>